<dbReference type="PANTHER" id="PTHR35870">
    <property type="entry name" value="PROTEIN, PUTATIVE (AFU_ORTHOLOGUE AFUA_5G03330)-RELATED"/>
    <property type="match status" value="1"/>
</dbReference>
<dbReference type="Proteomes" id="UP001063166">
    <property type="component" value="Unassembled WGS sequence"/>
</dbReference>
<dbReference type="Pfam" id="PF14027">
    <property type="entry name" value="Questin_oxidase"/>
    <property type="match status" value="1"/>
</dbReference>
<name>A0A9P3PX09_LYOSH</name>
<dbReference type="InterPro" id="IPR025337">
    <property type="entry name" value="Questin_oxidase-like"/>
</dbReference>
<evidence type="ECO:0000313" key="2">
    <source>
        <dbReference type="EMBL" id="GLB42751.1"/>
    </source>
</evidence>
<keyword evidence="3" id="KW-1185">Reference proteome</keyword>
<protein>
    <recommendedName>
        <fullName evidence="4">Oxidoreductase AflY</fullName>
    </recommendedName>
</protein>
<evidence type="ECO:0000256" key="1">
    <source>
        <dbReference type="ARBA" id="ARBA00023002"/>
    </source>
</evidence>
<accession>A0A9P3PX09</accession>
<sequence>MIIADMAAADTLDDLFPAPSAPASRLSPRIFPGITHQATETLRNILKDSYTKWHVFFLRDYRPHNHSVHCALASWAMGADEEIIKAAYALDCKMQLPKLKSPEPITAANFDEHLGDDEYYSAYLDFFTEVVRSKGVAAALEEYIFDAKANFVAGRDADKQPEMLNRSMDGIIHSLIHVGHGLEFGLPGLVAEGLAWTAVHFASSTTVIPPSLWETIGPAAAAESLASRFLGLGKQASKAPAQGNTHAFTVLARILKDSRFDDIPEAEHYAVVYSNVESKHGEAIAEHVRAWSFDHMSPGEVERKTEELVWACVMIYAISGWSKTEPFNADFFNVHLVTSSLFLSSIAAVLKPSSQELLLRSYFAVCLTWWIGRGRPELDIPAFFAETSAYPTPIHATPAPHKDALPSAESPKAAMPNPWFPLIEEALVIPDDHFPKTMRALAHYGEIYGCRVPGQPDFAERRY</sequence>
<organism evidence="2 3">
    <name type="scientific">Lyophyllum shimeji</name>
    <name type="common">Hon-shimeji</name>
    <name type="synonym">Tricholoma shimeji</name>
    <dbReference type="NCBI Taxonomy" id="47721"/>
    <lineage>
        <taxon>Eukaryota</taxon>
        <taxon>Fungi</taxon>
        <taxon>Dikarya</taxon>
        <taxon>Basidiomycota</taxon>
        <taxon>Agaricomycotina</taxon>
        <taxon>Agaricomycetes</taxon>
        <taxon>Agaricomycetidae</taxon>
        <taxon>Agaricales</taxon>
        <taxon>Tricholomatineae</taxon>
        <taxon>Lyophyllaceae</taxon>
        <taxon>Lyophyllum</taxon>
    </lineage>
</organism>
<comment type="caution">
    <text evidence="2">The sequence shown here is derived from an EMBL/GenBank/DDBJ whole genome shotgun (WGS) entry which is preliminary data.</text>
</comment>
<evidence type="ECO:0000313" key="3">
    <source>
        <dbReference type="Proteomes" id="UP001063166"/>
    </source>
</evidence>
<dbReference type="GO" id="GO:0016491">
    <property type="term" value="F:oxidoreductase activity"/>
    <property type="evidence" value="ECO:0007669"/>
    <property type="project" value="UniProtKB-KW"/>
</dbReference>
<reference evidence="2" key="1">
    <citation type="submission" date="2022-07" db="EMBL/GenBank/DDBJ databases">
        <title>The genome of Lyophyllum shimeji provides insight into the initial evolution of ectomycorrhizal fungal genome.</title>
        <authorList>
            <person name="Kobayashi Y."/>
            <person name="Shibata T."/>
            <person name="Hirakawa H."/>
            <person name="Shigenobu S."/>
            <person name="Nishiyama T."/>
            <person name="Yamada A."/>
            <person name="Hasebe M."/>
            <person name="Kawaguchi M."/>
        </authorList>
    </citation>
    <scope>NUCLEOTIDE SEQUENCE</scope>
    <source>
        <strain evidence="2">AT787</strain>
    </source>
</reference>
<gene>
    <name evidence="2" type="ORF">LshimejAT787_1202000</name>
</gene>
<evidence type="ECO:0008006" key="4">
    <source>
        <dbReference type="Google" id="ProtNLM"/>
    </source>
</evidence>
<dbReference type="AlphaFoldDB" id="A0A9P3PX09"/>
<dbReference type="PANTHER" id="PTHR35870:SF1">
    <property type="entry name" value="PROTEIN, PUTATIVE (AFU_ORTHOLOGUE AFUA_5G03330)-RELATED"/>
    <property type="match status" value="1"/>
</dbReference>
<dbReference type="OrthoDB" id="10004862at2759"/>
<dbReference type="EMBL" id="BRPK01000012">
    <property type="protein sequence ID" value="GLB42751.1"/>
    <property type="molecule type" value="Genomic_DNA"/>
</dbReference>
<proteinExistence type="predicted"/>
<keyword evidence="1" id="KW-0560">Oxidoreductase</keyword>